<comment type="subunit">
    <text evidence="1">Interacts with H3K4me3 and to a lesser extent with H3K4me2.</text>
</comment>
<keyword evidence="1" id="KW-0479">Metal-binding</keyword>
<keyword evidence="1" id="KW-0862">Zinc</keyword>
<dbReference type="PANTHER" id="PTHR12321:SF39">
    <property type="entry name" value="PHD FINGER PROTEIN ALFIN-LIKE 2"/>
    <property type="match status" value="1"/>
</dbReference>
<evidence type="ECO:0000313" key="4">
    <source>
        <dbReference type="EMBL" id="KAF2547993.1"/>
    </source>
</evidence>
<dbReference type="GO" id="GO:0042393">
    <property type="term" value="F:histone binding"/>
    <property type="evidence" value="ECO:0007669"/>
    <property type="project" value="UniProtKB-UniRule"/>
</dbReference>
<comment type="domain">
    <text evidence="1">The PHD-type zinc finger mediates the binding to H3K4me3.</text>
</comment>
<dbReference type="Pfam" id="PF12165">
    <property type="entry name" value="Alfin"/>
    <property type="match status" value="1"/>
</dbReference>
<dbReference type="GO" id="GO:0003712">
    <property type="term" value="F:transcription coregulator activity"/>
    <property type="evidence" value="ECO:0007669"/>
    <property type="project" value="TreeGrafter"/>
</dbReference>
<comment type="similarity">
    <text evidence="1">Belongs to the Alfin family.</text>
</comment>
<evidence type="ECO:0000256" key="1">
    <source>
        <dbReference type="RuleBase" id="RU369089"/>
    </source>
</evidence>
<sequence length="92" mass="10166">MHNMCLYGHPNGTWEVNLRAEEVPHELPEAALGINLARYSGEGEEFVTKVSGLLSEDRMESQVSERDETGSSPSLLENCEELEEEESGSKGI</sequence>
<accession>A0A8S9GQA2</accession>
<evidence type="ECO:0000259" key="3">
    <source>
        <dbReference type="Pfam" id="PF12165"/>
    </source>
</evidence>
<dbReference type="PANTHER" id="PTHR12321">
    <property type="entry name" value="CPG BINDING PROTEIN"/>
    <property type="match status" value="1"/>
</dbReference>
<keyword evidence="1" id="KW-0156">Chromatin regulator</keyword>
<keyword evidence="1" id="KW-0805">Transcription regulation</keyword>
<dbReference type="InterPro" id="IPR045104">
    <property type="entry name" value="Alfin"/>
</dbReference>
<proteinExistence type="inferred from homology"/>
<dbReference type="GO" id="GO:0008270">
    <property type="term" value="F:zinc ion binding"/>
    <property type="evidence" value="ECO:0007669"/>
    <property type="project" value="UniProtKB-KW"/>
</dbReference>
<comment type="function">
    <text evidence="1">Histone-binding component that specifically recognizes H3 tails trimethylated on 'Lys-4' (H3K4me3), which mark transcription start sites of virtually all active genes.</text>
</comment>
<dbReference type="GO" id="GO:0006325">
    <property type="term" value="P:chromatin organization"/>
    <property type="evidence" value="ECO:0007669"/>
    <property type="project" value="UniProtKB-UniRule"/>
</dbReference>
<dbReference type="GO" id="GO:0006355">
    <property type="term" value="P:regulation of DNA-templated transcription"/>
    <property type="evidence" value="ECO:0007669"/>
    <property type="project" value="UniProtKB-UniRule"/>
</dbReference>
<feature type="domain" description="Alfin N-terminal" evidence="3">
    <location>
        <begin position="2"/>
        <end position="50"/>
    </location>
</feature>
<feature type="compositionally biased region" description="Basic and acidic residues" evidence="2">
    <location>
        <begin position="55"/>
        <end position="69"/>
    </location>
</feature>
<name>A0A8S9GQA2_BRACR</name>
<keyword evidence="1" id="KW-0539">Nucleus</keyword>
<feature type="region of interest" description="Disordered" evidence="2">
    <location>
        <begin position="54"/>
        <end position="92"/>
    </location>
</feature>
<reference evidence="4" key="1">
    <citation type="submission" date="2019-12" db="EMBL/GenBank/DDBJ databases">
        <title>Genome sequencing and annotation of Brassica cretica.</title>
        <authorList>
            <person name="Studholme D.J."/>
            <person name="Sarris P.F."/>
        </authorList>
    </citation>
    <scope>NUCLEOTIDE SEQUENCE</scope>
    <source>
        <strain evidence="4">PFS-102/07</strain>
        <tissue evidence="4">Leaf</tissue>
    </source>
</reference>
<comment type="subcellular location">
    <subcellularLocation>
        <location evidence="1">Nucleus</location>
    </subcellularLocation>
</comment>
<keyword evidence="1" id="KW-0863">Zinc-finger</keyword>
<comment type="caution">
    <text evidence="4">The sequence shown here is derived from an EMBL/GenBank/DDBJ whole genome shotgun (WGS) entry which is preliminary data.</text>
</comment>
<evidence type="ECO:0000256" key="2">
    <source>
        <dbReference type="SAM" id="MobiDB-lite"/>
    </source>
</evidence>
<dbReference type="InterPro" id="IPR021998">
    <property type="entry name" value="Alfin_N"/>
</dbReference>
<dbReference type="GO" id="GO:0000976">
    <property type="term" value="F:transcription cis-regulatory region binding"/>
    <property type="evidence" value="ECO:0007669"/>
    <property type="project" value="TreeGrafter"/>
</dbReference>
<gene>
    <name evidence="4" type="ORF">F2Q70_00020038</name>
</gene>
<dbReference type="AlphaFoldDB" id="A0A8S9GQA2"/>
<keyword evidence="1" id="KW-0804">Transcription</keyword>
<dbReference type="GO" id="GO:0005634">
    <property type="term" value="C:nucleus"/>
    <property type="evidence" value="ECO:0007669"/>
    <property type="project" value="UniProtKB-SubCell"/>
</dbReference>
<protein>
    <recommendedName>
        <fullName evidence="1">PHD finger protein ALFIN-LIKE</fullName>
    </recommendedName>
</protein>
<organism evidence="4">
    <name type="scientific">Brassica cretica</name>
    <name type="common">Mustard</name>
    <dbReference type="NCBI Taxonomy" id="69181"/>
    <lineage>
        <taxon>Eukaryota</taxon>
        <taxon>Viridiplantae</taxon>
        <taxon>Streptophyta</taxon>
        <taxon>Embryophyta</taxon>
        <taxon>Tracheophyta</taxon>
        <taxon>Spermatophyta</taxon>
        <taxon>Magnoliopsida</taxon>
        <taxon>eudicotyledons</taxon>
        <taxon>Gunneridae</taxon>
        <taxon>Pentapetalae</taxon>
        <taxon>rosids</taxon>
        <taxon>malvids</taxon>
        <taxon>Brassicales</taxon>
        <taxon>Brassicaceae</taxon>
        <taxon>Brassiceae</taxon>
        <taxon>Brassica</taxon>
    </lineage>
</organism>
<dbReference type="EMBL" id="QGKY02001925">
    <property type="protein sequence ID" value="KAF2547993.1"/>
    <property type="molecule type" value="Genomic_DNA"/>
</dbReference>